<dbReference type="InterPro" id="IPR017853">
    <property type="entry name" value="GH"/>
</dbReference>
<dbReference type="InterPro" id="IPR008589">
    <property type="entry name" value="MupG"/>
</dbReference>
<dbReference type="InterPro" id="IPR043797">
    <property type="entry name" value="MupG_N"/>
</dbReference>
<dbReference type="InterPro" id="IPR013785">
    <property type="entry name" value="Aldolase_TIM"/>
</dbReference>
<dbReference type="STRING" id="2138.SMSRO_v1c16170"/>
<accession>A0A2P6FEQ4</accession>
<organism evidence="2 3">
    <name type="scientific">Spiroplasma poulsonii</name>
    <dbReference type="NCBI Taxonomy" id="2138"/>
    <lineage>
        <taxon>Bacteria</taxon>
        <taxon>Bacillati</taxon>
        <taxon>Mycoplasmatota</taxon>
        <taxon>Mollicutes</taxon>
        <taxon>Entomoplasmatales</taxon>
        <taxon>Spiroplasmataceae</taxon>
        <taxon>Spiroplasma</taxon>
    </lineage>
</organism>
<evidence type="ECO:0000313" key="3">
    <source>
        <dbReference type="Proteomes" id="UP000031565"/>
    </source>
</evidence>
<dbReference type="Gene3D" id="3.20.20.70">
    <property type="entry name" value="Aldolase class I"/>
    <property type="match status" value="1"/>
</dbReference>
<proteinExistence type="predicted"/>
<dbReference type="EMBL" id="JTLV02000001">
    <property type="protein sequence ID" value="PQM31922.1"/>
    <property type="molecule type" value="Genomic_DNA"/>
</dbReference>
<dbReference type="Pfam" id="PF19200">
    <property type="entry name" value="MupG_N"/>
    <property type="match status" value="1"/>
</dbReference>
<evidence type="ECO:0000313" key="2">
    <source>
        <dbReference type="EMBL" id="PQM31922.1"/>
    </source>
</evidence>
<gene>
    <name evidence="2" type="ORF">SMSRO_SF017830</name>
</gene>
<protein>
    <recommendedName>
        <fullName evidence="1">6-phospho-N-acetylmuramidase N-terminal domain-containing protein</fullName>
    </recommendedName>
</protein>
<sequence length="263" mass="30602">MLGISIYTNQGITIEKNKEYLQKAYHAGFKTVFYSGHYFEKDHNAADLKILIKYARELGLYTILDISKNYFSYDLISAYAPDALRLDFGFSTSEILDLIDNLKCDIHLNGSDNQLGDLLEIIKARGTKRLAISYNFYPKPYTGMDISEFIFRTKTLQEYDLLIFTFLALLEHPRGPLFQGLPTIEKFRKISPYVQLQWYRHFGIENCIISDTMISDSDLKFLVEINNSPELTIRLDYNNLPEQITALLKTRFITFEMMRIATF</sequence>
<dbReference type="Proteomes" id="UP000031565">
    <property type="component" value="Unassembled WGS sequence"/>
</dbReference>
<comment type="caution">
    <text evidence="2">The sequence shown here is derived from an EMBL/GenBank/DDBJ whole genome shotgun (WGS) entry which is preliminary data.</text>
</comment>
<dbReference type="SUPFAM" id="SSF51445">
    <property type="entry name" value="(Trans)glycosidases"/>
    <property type="match status" value="1"/>
</dbReference>
<keyword evidence="3" id="KW-1185">Reference proteome</keyword>
<reference evidence="2 3" key="1">
    <citation type="journal article" date="2015" name="MBio">
        <title>Genome sequence of the Drosophila melanogaster male-killing Spiroplasma strain MSRO endosymbiont.</title>
        <authorList>
            <person name="Paredes J.C."/>
            <person name="Herren J.K."/>
            <person name="Schupfer F."/>
            <person name="Marin R."/>
            <person name="Claverol S."/>
            <person name="Kuo C.H."/>
            <person name="Lemaitre B."/>
            <person name="Beven L."/>
        </authorList>
    </citation>
    <scope>NUCLEOTIDE SEQUENCE [LARGE SCALE GENOMIC DNA]</scope>
    <source>
        <strain evidence="2 3">MSRO</strain>
    </source>
</reference>
<dbReference type="PANTHER" id="PTHR38435">
    <property type="match status" value="1"/>
</dbReference>
<feature type="domain" description="6-phospho-N-acetylmuramidase N-terminal" evidence="1">
    <location>
        <begin position="2"/>
        <end position="222"/>
    </location>
</feature>
<name>A0A2P6FEQ4_9MOLU</name>
<dbReference type="PANTHER" id="PTHR38435:SF2">
    <property type="entry name" value="DUF871 DOMAIN-CONTAINING PROTEIN"/>
    <property type="match status" value="1"/>
</dbReference>
<evidence type="ECO:0000259" key="1">
    <source>
        <dbReference type="Pfam" id="PF19200"/>
    </source>
</evidence>
<dbReference type="AlphaFoldDB" id="A0A2P6FEQ4"/>
<dbReference type="RefSeq" id="WP_227991193.1">
    <property type="nucleotide sequence ID" value="NZ_CM020866.1"/>
</dbReference>